<dbReference type="Pfam" id="PF06745">
    <property type="entry name" value="ATPase"/>
    <property type="match status" value="1"/>
</dbReference>
<dbReference type="PRINTS" id="PR01874">
    <property type="entry name" value="DNAREPAIRADA"/>
</dbReference>
<dbReference type="PANTHER" id="PTHR32472">
    <property type="entry name" value="DNA REPAIR PROTEIN RADA"/>
    <property type="match status" value="1"/>
</dbReference>
<reference evidence="2" key="1">
    <citation type="submission" date="2021-12" db="EMBL/GenBank/DDBJ databases">
        <title>Prevalence of phenicol resistance gene fexA in Campylobacter isolated from poultry supply chain.</title>
        <authorList>
            <person name="Tang B."/>
            <person name="Zheng X."/>
            <person name="Lin J."/>
            <person name="Lin R."/>
            <person name="Yang H."/>
            <person name="Shen Z."/>
            <person name="Xia F."/>
        </authorList>
    </citation>
    <scope>NUCLEOTIDE SEQUENCE</scope>
    <source>
        <strain evidence="2">CJHN2011004</strain>
    </source>
</reference>
<dbReference type="GO" id="GO:0005524">
    <property type="term" value="F:ATP binding"/>
    <property type="evidence" value="ECO:0007669"/>
    <property type="project" value="InterPro"/>
</dbReference>
<evidence type="ECO:0000313" key="3">
    <source>
        <dbReference type="Proteomes" id="UP001199644"/>
    </source>
</evidence>
<feature type="non-terminal residue" evidence="2">
    <location>
        <position position="98"/>
    </location>
</feature>
<dbReference type="SUPFAM" id="SSF52540">
    <property type="entry name" value="P-loop containing nucleoside triphosphate hydrolases"/>
    <property type="match status" value="1"/>
</dbReference>
<protein>
    <submittedName>
        <fullName evidence="2">DNA repair protein RadA</fullName>
    </submittedName>
</protein>
<organism evidence="2 3">
    <name type="scientific">Campylobacter jejuni</name>
    <dbReference type="NCBI Taxonomy" id="197"/>
    <lineage>
        <taxon>Bacteria</taxon>
        <taxon>Pseudomonadati</taxon>
        <taxon>Campylobacterota</taxon>
        <taxon>Epsilonproteobacteria</taxon>
        <taxon>Campylobacterales</taxon>
        <taxon>Campylobacteraceae</taxon>
        <taxon>Campylobacter</taxon>
    </lineage>
</organism>
<dbReference type="GO" id="GO:0000725">
    <property type="term" value="P:recombinational repair"/>
    <property type="evidence" value="ECO:0007669"/>
    <property type="project" value="TreeGrafter"/>
</dbReference>
<gene>
    <name evidence="2" type="ORF">LZC39_17295</name>
</gene>
<dbReference type="PROSITE" id="PS50162">
    <property type="entry name" value="RECA_2"/>
    <property type="match status" value="1"/>
</dbReference>
<dbReference type="InterPro" id="IPR020588">
    <property type="entry name" value="RecA_ATP-bd"/>
</dbReference>
<proteinExistence type="predicted"/>
<accession>A0AAW5EMN1</accession>
<dbReference type="Gene3D" id="3.40.50.300">
    <property type="entry name" value="P-loop containing nucleotide triphosphate hydrolases"/>
    <property type="match status" value="1"/>
</dbReference>
<dbReference type="PANTHER" id="PTHR32472:SF10">
    <property type="entry name" value="DNA REPAIR PROTEIN RADA-LIKE PROTEIN"/>
    <property type="match status" value="1"/>
</dbReference>
<name>A0AAW5EMN1_CAMJU</name>
<dbReference type="GO" id="GO:0005829">
    <property type="term" value="C:cytosol"/>
    <property type="evidence" value="ECO:0007669"/>
    <property type="project" value="TreeGrafter"/>
</dbReference>
<feature type="non-terminal residue" evidence="2">
    <location>
        <position position="1"/>
    </location>
</feature>
<dbReference type="GO" id="GO:0003677">
    <property type="term" value="F:DNA binding"/>
    <property type="evidence" value="ECO:0007669"/>
    <property type="project" value="InterPro"/>
</dbReference>
<dbReference type="InterPro" id="IPR014774">
    <property type="entry name" value="KaiC-like_dom"/>
</dbReference>
<sequence length="98" mass="10326">AQASTKASEAICIEDVELEHFSRCSTDDDELDLVLGGGLVEGSLVLIGGSPGVGKSTLLLKIASNLAKKNKKVLYVSGEESKAQIKLRADRLEANTPN</sequence>
<dbReference type="InterPro" id="IPR027417">
    <property type="entry name" value="P-loop_NTPase"/>
</dbReference>
<dbReference type="RefSeq" id="WP_240382166.1">
    <property type="nucleotide sequence ID" value="NZ_JAJUOL010001333.1"/>
</dbReference>
<dbReference type="Proteomes" id="UP001199644">
    <property type="component" value="Unassembled WGS sequence"/>
</dbReference>
<dbReference type="GO" id="GO:0140664">
    <property type="term" value="F:ATP-dependent DNA damage sensor activity"/>
    <property type="evidence" value="ECO:0007669"/>
    <property type="project" value="InterPro"/>
</dbReference>
<dbReference type="EMBL" id="JAJUOL010001333">
    <property type="protein sequence ID" value="MCH3853842.1"/>
    <property type="molecule type" value="Genomic_DNA"/>
</dbReference>
<feature type="domain" description="RecA family profile 1" evidence="1">
    <location>
        <begin position="20"/>
        <end position="98"/>
    </location>
</feature>
<evidence type="ECO:0000313" key="2">
    <source>
        <dbReference type="EMBL" id="MCH3853842.1"/>
    </source>
</evidence>
<dbReference type="AlphaFoldDB" id="A0AAW5EMN1"/>
<evidence type="ECO:0000259" key="1">
    <source>
        <dbReference type="PROSITE" id="PS50162"/>
    </source>
</evidence>
<comment type="caution">
    <text evidence="2">The sequence shown here is derived from an EMBL/GenBank/DDBJ whole genome shotgun (WGS) entry which is preliminary data.</text>
</comment>